<dbReference type="NCBIfam" id="TIGR04219">
    <property type="entry name" value="OMP_w_GlyGly"/>
    <property type="match status" value="1"/>
</dbReference>
<feature type="chain" id="PRO_5040807377" evidence="1">
    <location>
        <begin position="20"/>
        <end position="229"/>
    </location>
</feature>
<accession>A0A9X2I208</accession>
<name>A0A9X2I208_9GAMM</name>
<dbReference type="InterPro" id="IPR026387">
    <property type="entry name" value="OMP_w_GlyGly"/>
</dbReference>
<proteinExistence type="predicted"/>
<dbReference type="EMBL" id="JAMFTH010000001">
    <property type="protein sequence ID" value="MCP8898865.1"/>
    <property type="molecule type" value="Genomic_DNA"/>
</dbReference>
<keyword evidence="1" id="KW-0732">Signal</keyword>
<reference evidence="2" key="2">
    <citation type="submission" date="2023-01" db="EMBL/GenBank/DDBJ databases">
        <title>Gilvimarinus xylanilyticus HB14 isolated from Caulerpa lentillifera aquaculture base in Hainan, China.</title>
        <authorList>
            <person name="Zhang Y.-J."/>
        </authorList>
    </citation>
    <scope>NUCLEOTIDE SEQUENCE</scope>
    <source>
        <strain evidence="2">HB14</strain>
    </source>
</reference>
<comment type="caution">
    <text evidence="2">The sequence shown here is derived from an EMBL/GenBank/DDBJ whole genome shotgun (WGS) entry which is preliminary data.</text>
</comment>
<dbReference type="Proteomes" id="UP001139319">
    <property type="component" value="Unassembled WGS sequence"/>
</dbReference>
<evidence type="ECO:0000313" key="3">
    <source>
        <dbReference type="Proteomes" id="UP001139319"/>
    </source>
</evidence>
<evidence type="ECO:0000256" key="1">
    <source>
        <dbReference type="SAM" id="SignalP"/>
    </source>
</evidence>
<dbReference type="RefSeq" id="WP_253967132.1">
    <property type="nucleotide sequence ID" value="NZ_JAMFTH010000001.1"/>
</dbReference>
<reference evidence="2" key="1">
    <citation type="submission" date="2022-05" db="EMBL/GenBank/DDBJ databases">
        <authorList>
            <person name="Sun H.-N."/>
        </authorList>
    </citation>
    <scope>NUCLEOTIDE SEQUENCE</scope>
    <source>
        <strain evidence="2">HB14</strain>
    </source>
</reference>
<organism evidence="2 3">
    <name type="scientific">Gilvimarinus xylanilyticus</name>
    <dbReference type="NCBI Taxonomy" id="2944139"/>
    <lineage>
        <taxon>Bacteria</taxon>
        <taxon>Pseudomonadati</taxon>
        <taxon>Pseudomonadota</taxon>
        <taxon>Gammaproteobacteria</taxon>
        <taxon>Cellvibrionales</taxon>
        <taxon>Cellvibrionaceae</taxon>
        <taxon>Gilvimarinus</taxon>
    </lineage>
</organism>
<gene>
    <name evidence="2" type="ORF">M6D89_06075</name>
</gene>
<sequence length="229" mass="25474">MDLRIALALLLTLPLTSFADDYTVSGKAGLWRVDYSGELNGANTHDLGFDDETSRFIDVAVQHAYPKFPYVRLAYTQIDSTRAVRLDPVTVSDAKIDLSHIDATAYYRVLDSWGRIDLGLSLRYINGGLNTDTATQEQHTHINQLLPMAYARLESDLPFVGWRAGVELSGTDFQDYKIVDYTVYARYLFDAVLDLGLDVGYRNFAFEADKGAGSDLGMRGPYAGLAFAF</sequence>
<protein>
    <submittedName>
        <fullName evidence="2">TIGR04219 family outer membrane beta-barrel protein</fullName>
    </submittedName>
</protein>
<feature type="signal peptide" evidence="1">
    <location>
        <begin position="1"/>
        <end position="19"/>
    </location>
</feature>
<keyword evidence="3" id="KW-1185">Reference proteome</keyword>
<dbReference type="AlphaFoldDB" id="A0A9X2I208"/>
<evidence type="ECO:0000313" key="2">
    <source>
        <dbReference type="EMBL" id="MCP8898865.1"/>
    </source>
</evidence>